<protein>
    <submittedName>
        <fullName evidence="3">Zn-ribbon domain-containing OB-fold protein</fullName>
    </submittedName>
</protein>
<comment type="caution">
    <text evidence="3">The sequence shown here is derived from an EMBL/GenBank/DDBJ whole genome shotgun (WGS) entry which is preliminary data.</text>
</comment>
<gene>
    <name evidence="3" type="ORF">E3W66_05670</name>
</gene>
<proteinExistence type="predicted"/>
<dbReference type="OrthoDB" id="3182121at2"/>
<evidence type="ECO:0000259" key="2">
    <source>
        <dbReference type="Pfam" id="PF12172"/>
    </source>
</evidence>
<evidence type="ECO:0000313" key="3">
    <source>
        <dbReference type="EMBL" id="TFH67739.1"/>
    </source>
</evidence>
<dbReference type="PANTHER" id="PTHR34075:SF5">
    <property type="entry name" value="BLR3430 PROTEIN"/>
    <property type="match status" value="1"/>
</dbReference>
<dbReference type="AlphaFoldDB" id="A0A4Y8UJ50"/>
<dbReference type="Pfam" id="PF01796">
    <property type="entry name" value="OB_ChsH2_C"/>
    <property type="match status" value="1"/>
</dbReference>
<name>A0A4Y8UJ50_9GAMM</name>
<dbReference type="InterPro" id="IPR022002">
    <property type="entry name" value="ChsH2_Znr"/>
</dbReference>
<dbReference type="PANTHER" id="PTHR34075">
    <property type="entry name" value="BLR3430 PROTEIN"/>
    <property type="match status" value="1"/>
</dbReference>
<reference evidence="3 4" key="1">
    <citation type="submission" date="2019-03" db="EMBL/GenBank/DDBJ databases">
        <title>Draft genome of Gammaproteobacteria bacterium LSUCC0057, a member of the SAR92 clade.</title>
        <authorList>
            <person name="Lanclos V.C."/>
            <person name="Doiron C."/>
            <person name="Henson M.W."/>
            <person name="Thrash J.C."/>
        </authorList>
    </citation>
    <scope>NUCLEOTIDE SEQUENCE [LARGE SCALE GENOMIC DNA]</scope>
    <source>
        <strain evidence="3 4">LSUCC0057</strain>
    </source>
</reference>
<organism evidence="3 4">
    <name type="scientific">Gammaproteobacteria bacterium LSUCC0057</name>
    <dbReference type="NCBI Taxonomy" id="2559237"/>
    <lineage>
        <taxon>Bacteria</taxon>
        <taxon>Pseudomonadati</taxon>
        <taxon>Pseudomonadota</taxon>
        <taxon>Gammaproteobacteria</taxon>
        <taxon>Cellvibrionales</taxon>
        <taxon>Porticoccaceae</taxon>
        <taxon>SAR92 clade</taxon>
    </lineage>
</organism>
<dbReference type="InterPro" id="IPR002878">
    <property type="entry name" value="ChsH2_C"/>
</dbReference>
<dbReference type="Proteomes" id="UP000298133">
    <property type="component" value="Unassembled WGS sequence"/>
</dbReference>
<feature type="domain" description="ChsH2 C-terminal OB-fold" evidence="1">
    <location>
        <begin position="54"/>
        <end position="117"/>
    </location>
</feature>
<evidence type="ECO:0000259" key="1">
    <source>
        <dbReference type="Pfam" id="PF01796"/>
    </source>
</evidence>
<dbReference type="SUPFAM" id="SSF50249">
    <property type="entry name" value="Nucleic acid-binding proteins"/>
    <property type="match status" value="1"/>
</dbReference>
<accession>A0A4Y8UJ50</accession>
<dbReference type="Pfam" id="PF12172">
    <property type="entry name" value="zf-ChsH2"/>
    <property type="match status" value="1"/>
</dbReference>
<evidence type="ECO:0000313" key="4">
    <source>
        <dbReference type="Proteomes" id="UP000298133"/>
    </source>
</evidence>
<dbReference type="Gene3D" id="6.10.30.10">
    <property type="match status" value="1"/>
</dbReference>
<feature type="domain" description="ChsH2 rubredoxin-like zinc ribbon" evidence="2">
    <location>
        <begin position="16"/>
        <end position="51"/>
    </location>
</feature>
<dbReference type="InterPro" id="IPR052513">
    <property type="entry name" value="Thioester_dehydratase-like"/>
</dbReference>
<dbReference type="EMBL" id="SPIA01000002">
    <property type="protein sequence ID" value="TFH67739.1"/>
    <property type="molecule type" value="Genomic_DNA"/>
</dbReference>
<sequence length="133" mass="15163">MSRKLPALTAESQRFWQGGAERRLFIHRCQPCQRFFHPPAPVCPHCLSEEVAATAVSGRGQVATFTINHQAWTPQLDLPYVIAIIELDEQPGLRLVSNVINCEPAKVRIGMRVEVEFLQQEDIWLPLFVEERS</sequence>
<dbReference type="InterPro" id="IPR012340">
    <property type="entry name" value="NA-bd_OB-fold"/>
</dbReference>
<keyword evidence="4" id="KW-1185">Reference proteome</keyword>